<protein>
    <recommendedName>
        <fullName evidence="2">CMP/dCMP-type deaminase domain-containing protein</fullName>
    </recommendedName>
</protein>
<dbReference type="EMBL" id="LR902386">
    <property type="protein sequence ID" value="CAD7250464.1"/>
    <property type="molecule type" value="Genomic_DNA"/>
</dbReference>
<dbReference type="Proteomes" id="UP000677054">
    <property type="component" value="Unassembled WGS sequence"/>
</dbReference>
<dbReference type="GO" id="GO:0005737">
    <property type="term" value="C:cytoplasm"/>
    <property type="evidence" value="ECO:0007669"/>
    <property type="project" value="TreeGrafter"/>
</dbReference>
<dbReference type="GO" id="GO:0046872">
    <property type="term" value="F:metal ion binding"/>
    <property type="evidence" value="ECO:0007669"/>
    <property type="project" value="UniProtKB-KW"/>
</dbReference>
<dbReference type="Gene3D" id="3.40.140.10">
    <property type="entry name" value="Cytidine Deaminase, domain 2"/>
    <property type="match status" value="1"/>
</dbReference>
<dbReference type="GO" id="GO:0002100">
    <property type="term" value="P:tRNA wobble adenosine to inosine editing"/>
    <property type="evidence" value="ECO:0007669"/>
    <property type="project" value="InterPro"/>
</dbReference>
<evidence type="ECO:0000313" key="3">
    <source>
        <dbReference type="EMBL" id="CAD7250464.1"/>
    </source>
</evidence>
<dbReference type="GO" id="GO:0005634">
    <property type="term" value="C:nucleus"/>
    <property type="evidence" value="ECO:0007669"/>
    <property type="project" value="TreeGrafter"/>
</dbReference>
<sequence>MADDVWMEKAFQLAQEALAAGEVPVGCVFLHAGEILATGRNTVNETHNATRHAEMECVDDVVRKCKRSNHSWSEVFKEVEVFVTCEPCIMCAQLLMNIQVKRIVYGCGNDRFGGCGSVINVFEFGTYLPVIQGGMRKEEAVKLLKQFYDGENPNAPNPKLKNPKK</sequence>
<reference evidence="3" key="1">
    <citation type="submission" date="2020-11" db="EMBL/GenBank/DDBJ databases">
        <authorList>
            <person name="Tran Van P."/>
        </authorList>
    </citation>
    <scope>NUCLEOTIDE SEQUENCE</scope>
</reference>
<dbReference type="PROSITE" id="PS51747">
    <property type="entry name" value="CYT_DCMP_DEAMINASES_2"/>
    <property type="match status" value="1"/>
</dbReference>
<dbReference type="GO" id="GO:0052717">
    <property type="term" value="F:tRNA-specific adenosine-34 deaminase activity"/>
    <property type="evidence" value="ECO:0007669"/>
    <property type="project" value="UniProtKB-EC"/>
</dbReference>
<dbReference type="CDD" id="cd01285">
    <property type="entry name" value="nucleoside_deaminase"/>
    <property type="match status" value="1"/>
</dbReference>
<evidence type="ECO:0000256" key="1">
    <source>
        <dbReference type="ARBA" id="ARBA00022801"/>
    </source>
</evidence>
<accession>A0A7R9FPR5</accession>
<dbReference type="PANTHER" id="PTHR11079">
    <property type="entry name" value="CYTOSINE DEAMINASE FAMILY MEMBER"/>
    <property type="match status" value="1"/>
</dbReference>
<organism evidence="3">
    <name type="scientific">Darwinula stevensoni</name>
    <dbReference type="NCBI Taxonomy" id="69355"/>
    <lineage>
        <taxon>Eukaryota</taxon>
        <taxon>Metazoa</taxon>
        <taxon>Ecdysozoa</taxon>
        <taxon>Arthropoda</taxon>
        <taxon>Crustacea</taxon>
        <taxon>Oligostraca</taxon>
        <taxon>Ostracoda</taxon>
        <taxon>Podocopa</taxon>
        <taxon>Podocopida</taxon>
        <taxon>Darwinulocopina</taxon>
        <taxon>Darwinuloidea</taxon>
        <taxon>Darwinulidae</taxon>
        <taxon>Darwinula</taxon>
    </lineage>
</organism>
<keyword evidence="1" id="KW-0378">Hydrolase</keyword>
<evidence type="ECO:0000313" key="4">
    <source>
        <dbReference type="Proteomes" id="UP000677054"/>
    </source>
</evidence>
<evidence type="ECO:0000259" key="2">
    <source>
        <dbReference type="PROSITE" id="PS51747"/>
    </source>
</evidence>
<dbReference type="SUPFAM" id="SSF53927">
    <property type="entry name" value="Cytidine deaminase-like"/>
    <property type="match status" value="1"/>
</dbReference>
<gene>
    <name evidence="3" type="ORF">DSTB1V02_LOCUS10237</name>
</gene>
<dbReference type="OrthoDB" id="408702at2759"/>
<proteinExistence type="predicted"/>
<dbReference type="InterPro" id="IPR002125">
    <property type="entry name" value="CMP_dCMP_dom"/>
</dbReference>
<feature type="domain" description="CMP/dCMP-type deaminase" evidence="2">
    <location>
        <begin position="1"/>
        <end position="117"/>
    </location>
</feature>
<dbReference type="PANTHER" id="PTHR11079:SF149">
    <property type="entry name" value="TRNA-SPECIFIC ADENOSINE DEAMINASE 2"/>
    <property type="match status" value="1"/>
</dbReference>
<name>A0A7R9FPR5_9CRUS</name>
<dbReference type="InterPro" id="IPR016193">
    <property type="entry name" value="Cytidine_deaminase-like"/>
</dbReference>
<dbReference type="EMBL" id="CAJPEV010002869">
    <property type="protein sequence ID" value="CAG0898294.1"/>
    <property type="molecule type" value="Genomic_DNA"/>
</dbReference>
<dbReference type="AlphaFoldDB" id="A0A7R9FPR5"/>
<keyword evidence="4" id="KW-1185">Reference proteome</keyword>
<dbReference type="Pfam" id="PF00383">
    <property type="entry name" value="dCMP_cyt_deam_1"/>
    <property type="match status" value="1"/>
</dbReference>